<reference evidence="1 2" key="1">
    <citation type="submission" date="2024-11" db="EMBL/GenBank/DDBJ databases">
        <authorList>
            <person name="Lucas J.A."/>
        </authorList>
    </citation>
    <scope>NUCLEOTIDE SEQUENCE [LARGE SCALE GENOMIC DNA]</scope>
    <source>
        <strain evidence="1 2">Z 5.4</strain>
    </source>
</reference>
<evidence type="ECO:0000313" key="1">
    <source>
        <dbReference type="EMBL" id="MFK9090955.1"/>
    </source>
</evidence>
<proteinExistence type="predicted"/>
<evidence type="ECO:0000313" key="2">
    <source>
        <dbReference type="Proteomes" id="UP001623041"/>
    </source>
</evidence>
<dbReference type="Proteomes" id="UP001623041">
    <property type="component" value="Unassembled WGS sequence"/>
</dbReference>
<name>A0ABW8RBX3_9BACI</name>
<dbReference type="RefSeq" id="WP_406579639.1">
    <property type="nucleotide sequence ID" value="NZ_JBJHQH010000003.1"/>
</dbReference>
<organism evidence="1 2">
    <name type="scientific">Bacillus salipaludis</name>
    <dbReference type="NCBI Taxonomy" id="2547811"/>
    <lineage>
        <taxon>Bacteria</taxon>
        <taxon>Bacillati</taxon>
        <taxon>Bacillota</taxon>
        <taxon>Bacilli</taxon>
        <taxon>Bacillales</taxon>
        <taxon>Bacillaceae</taxon>
        <taxon>Bacillus</taxon>
    </lineage>
</organism>
<protein>
    <submittedName>
        <fullName evidence="1">Uncharacterized protein</fullName>
    </submittedName>
</protein>
<keyword evidence="2" id="KW-1185">Reference proteome</keyword>
<sequence length="46" mass="5191">MDKALGSNECLGVTAVKEQFVSKHLYFMQSSLALYVTEKEVDTYES</sequence>
<gene>
    <name evidence="1" type="ORF">ACJEBI_05625</name>
</gene>
<dbReference type="EMBL" id="JBJHQH010000003">
    <property type="protein sequence ID" value="MFK9090955.1"/>
    <property type="molecule type" value="Genomic_DNA"/>
</dbReference>
<comment type="caution">
    <text evidence="1">The sequence shown here is derived from an EMBL/GenBank/DDBJ whole genome shotgun (WGS) entry which is preliminary data.</text>
</comment>
<accession>A0ABW8RBX3</accession>